<evidence type="ECO:0000256" key="6">
    <source>
        <dbReference type="ARBA" id="ARBA00023239"/>
    </source>
</evidence>
<dbReference type="KEGG" id="manq:L1994_00120"/>
<dbReference type="RefSeq" id="WP_278099675.1">
    <property type="nucleotide sequence ID" value="NZ_CP091092.1"/>
</dbReference>
<feature type="domain" description="HhH-GPD" evidence="10">
    <location>
        <begin position="126"/>
        <end position="272"/>
    </location>
</feature>
<evidence type="ECO:0000256" key="2">
    <source>
        <dbReference type="ARBA" id="ARBA00012720"/>
    </source>
</evidence>
<organism evidence="11 12">
    <name type="scientific">Methanomicrobium antiquum</name>
    <dbReference type="NCBI Taxonomy" id="487686"/>
    <lineage>
        <taxon>Archaea</taxon>
        <taxon>Methanobacteriati</taxon>
        <taxon>Methanobacteriota</taxon>
        <taxon>Stenosarchaea group</taxon>
        <taxon>Methanomicrobia</taxon>
        <taxon>Methanomicrobiales</taxon>
        <taxon>Methanomicrobiaceae</taxon>
        <taxon>Methanomicrobium</taxon>
    </lineage>
</organism>
<dbReference type="GO" id="GO:0006284">
    <property type="term" value="P:base-excision repair"/>
    <property type="evidence" value="ECO:0007669"/>
    <property type="project" value="InterPro"/>
</dbReference>
<evidence type="ECO:0000256" key="4">
    <source>
        <dbReference type="ARBA" id="ARBA00022801"/>
    </source>
</evidence>
<dbReference type="InterPro" id="IPR023170">
    <property type="entry name" value="HhH_base_excis_C"/>
</dbReference>
<gene>
    <name evidence="11" type="ORF">L1994_00120</name>
</gene>
<evidence type="ECO:0000256" key="1">
    <source>
        <dbReference type="ARBA" id="ARBA00010679"/>
    </source>
</evidence>
<dbReference type="Pfam" id="PF07934">
    <property type="entry name" value="OGG_N"/>
    <property type="match status" value="1"/>
</dbReference>
<keyword evidence="8" id="KW-0326">Glycosidase</keyword>
<dbReference type="CDD" id="cd00056">
    <property type="entry name" value="ENDO3c"/>
    <property type="match status" value="1"/>
</dbReference>
<reference evidence="11" key="1">
    <citation type="submission" date="2022-01" db="EMBL/GenBank/DDBJ databases">
        <title>Complete genome of Methanomicrobium antiquum DSM 21220.</title>
        <authorList>
            <person name="Chen S.-C."/>
            <person name="You Y.-T."/>
            <person name="Zhou Y.-Z."/>
            <person name="Lai M.-C."/>
        </authorList>
    </citation>
    <scope>NUCLEOTIDE SEQUENCE</scope>
    <source>
        <strain evidence="11">DSM 21220</strain>
    </source>
</reference>
<dbReference type="SUPFAM" id="SSF55945">
    <property type="entry name" value="TATA-box binding protein-like"/>
    <property type="match status" value="1"/>
</dbReference>
<comment type="catalytic activity">
    <reaction evidence="9">
        <text>2'-deoxyribonucleotide-(2'-deoxyribose 5'-phosphate)-2'-deoxyribonucleotide-DNA = a 3'-end 2'-deoxyribonucleotide-(2,3-dehydro-2,3-deoxyribose 5'-phosphate)-DNA + a 5'-end 5'-phospho-2'-deoxyribonucleoside-DNA + H(+)</text>
        <dbReference type="Rhea" id="RHEA:66592"/>
        <dbReference type="Rhea" id="RHEA-COMP:13180"/>
        <dbReference type="Rhea" id="RHEA-COMP:16897"/>
        <dbReference type="Rhea" id="RHEA-COMP:17067"/>
        <dbReference type="ChEBI" id="CHEBI:15378"/>
        <dbReference type="ChEBI" id="CHEBI:136412"/>
        <dbReference type="ChEBI" id="CHEBI:157695"/>
        <dbReference type="ChEBI" id="CHEBI:167181"/>
        <dbReference type="EC" id="4.2.99.18"/>
    </reaction>
</comment>
<keyword evidence="6 11" id="KW-0456">Lyase</keyword>
<keyword evidence="5" id="KW-0234">DNA repair</keyword>
<evidence type="ECO:0000313" key="12">
    <source>
        <dbReference type="Proteomes" id="UP001218895"/>
    </source>
</evidence>
<dbReference type="Gene3D" id="1.10.340.30">
    <property type="entry name" value="Hypothetical protein, domain 2"/>
    <property type="match status" value="1"/>
</dbReference>
<keyword evidence="7" id="KW-0511">Multifunctional enzyme</keyword>
<dbReference type="AlphaFoldDB" id="A0AAF0JTV9"/>
<dbReference type="InterPro" id="IPR011257">
    <property type="entry name" value="DNA_glycosylase"/>
</dbReference>
<dbReference type="InterPro" id="IPR003265">
    <property type="entry name" value="HhH-GPD_domain"/>
</dbReference>
<evidence type="ECO:0000256" key="5">
    <source>
        <dbReference type="ARBA" id="ARBA00023204"/>
    </source>
</evidence>
<dbReference type="Proteomes" id="UP001218895">
    <property type="component" value="Chromosome"/>
</dbReference>
<keyword evidence="12" id="KW-1185">Reference proteome</keyword>
<protein>
    <recommendedName>
        <fullName evidence="2">DNA-(apurinic or apyrimidinic site) lyase</fullName>
        <ecNumber evidence="2">4.2.99.18</ecNumber>
    </recommendedName>
</protein>
<evidence type="ECO:0000256" key="7">
    <source>
        <dbReference type="ARBA" id="ARBA00023268"/>
    </source>
</evidence>
<dbReference type="Gene3D" id="3.30.310.260">
    <property type="match status" value="1"/>
</dbReference>
<evidence type="ECO:0000313" key="11">
    <source>
        <dbReference type="EMBL" id="WFN36838.1"/>
    </source>
</evidence>
<dbReference type="GO" id="GO:0008534">
    <property type="term" value="F:oxidized purine nucleobase lesion DNA N-glycosylase activity"/>
    <property type="evidence" value="ECO:0007669"/>
    <property type="project" value="InterPro"/>
</dbReference>
<comment type="similarity">
    <text evidence="1">Belongs to the type-1 OGG1 family.</text>
</comment>
<dbReference type="PANTHER" id="PTHR10242:SF2">
    <property type="entry name" value="N-GLYCOSYLASE_DNA LYASE"/>
    <property type="match status" value="1"/>
</dbReference>
<dbReference type="SUPFAM" id="SSF48150">
    <property type="entry name" value="DNA-glycosylase"/>
    <property type="match status" value="1"/>
</dbReference>
<evidence type="ECO:0000256" key="3">
    <source>
        <dbReference type="ARBA" id="ARBA00022763"/>
    </source>
</evidence>
<sequence>MDCFFVPENTSFSLSETLSCGQVFRWHEINGWWEGIAHGRLIRVRQKENKIEYSGCDEDFLVYYFHLDADLEEILSSVNRDEHINNAIKEHFGLRILRQDPWECLLTYICAQNANIPFIERMLSNMSQLCGDKITTEFGEGFAYPTPYHLSNLCQSDISGCSTGYRSSYICETAYEISKDKKWSEKILKPDYEQARKEIMKYKGIGMKVADCILLFGFQKYEAFPVDRWVDRIMHGFYGIGKPDKPLSCGEYEKIRKFGQEYFGRYAGYAQEYLFAGR</sequence>
<keyword evidence="4" id="KW-0378">Hydrolase</keyword>
<dbReference type="EMBL" id="CP091092">
    <property type="protein sequence ID" value="WFN36838.1"/>
    <property type="molecule type" value="Genomic_DNA"/>
</dbReference>
<keyword evidence="3" id="KW-0227">DNA damage</keyword>
<evidence type="ECO:0000256" key="8">
    <source>
        <dbReference type="ARBA" id="ARBA00023295"/>
    </source>
</evidence>
<dbReference type="GO" id="GO:0006289">
    <property type="term" value="P:nucleotide-excision repair"/>
    <property type="evidence" value="ECO:0007669"/>
    <property type="project" value="InterPro"/>
</dbReference>
<accession>A0AAF0JTV9</accession>
<dbReference type="InterPro" id="IPR012904">
    <property type="entry name" value="OGG_N"/>
</dbReference>
<dbReference type="GeneID" id="79948754"/>
<dbReference type="SMART" id="SM00478">
    <property type="entry name" value="ENDO3c"/>
    <property type="match status" value="1"/>
</dbReference>
<proteinExistence type="inferred from homology"/>
<dbReference type="EC" id="4.2.99.18" evidence="2"/>
<dbReference type="GO" id="GO:0140078">
    <property type="term" value="F:class I DNA-(apurinic or apyrimidinic site) endonuclease activity"/>
    <property type="evidence" value="ECO:0007669"/>
    <property type="project" value="UniProtKB-EC"/>
</dbReference>
<dbReference type="Gene3D" id="1.10.1670.10">
    <property type="entry name" value="Helix-hairpin-Helix base-excision DNA repair enzymes (C-terminal)"/>
    <property type="match status" value="1"/>
</dbReference>
<name>A0AAF0JTV9_9EURY</name>
<dbReference type="PANTHER" id="PTHR10242">
    <property type="entry name" value="8-OXOGUANINE DNA GLYCOSYLASE"/>
    <property type="match status" value="1"/>
</dbReference>
<evidence type="ECO:0000256" key="9">
    <source>
        <dbReference type="ARBA" id="ARBA00044632"/>
    </source>
</evidence>
<dbReference type="InterPro" id="IPR052054">
    <property type="entry name" value="Oxidative_DNA_repair_enzyme"/>
</dbReference>
<evidence type="ECO:0000259" key="10">
    <source>
        <dbReference type="SMART" id="SM00478"/>
    </source>
</evidence>
<dbReference type="GO" id="GO:0003684">
    <property type="term" value="F:damaged DNA binding"/>
    <property type="evidence" value="ECO:0007669"/>
    <property type="project" value="InterPro"/>
</dbReference>